<dbReference type="Proteomes" id="UP001523219">
    <property type="component" value="Unassembled WGS sequence"/>
</dbReference>
<organism evidence="2 3">
    <name type="scientific">Streptomyces macrolidinus</name>
    <dbReference type="NCBI Taxonomy" id="2952607"/>
    <lineage>
        <taxon>Bacteria</taxon>
        <taxon>Bacillati</taxon>
        <taxon>Actinomycetota</taxon>
        <taxon>Actinomycetes</taxon>
        <taxon>Kitasatosporales</taxon>
        <taxon>Streptomycetaceae</taxon>
        <taxon>Streptomyces</taxon>
    </lineage>
</organism>
<gene>
    <name evidence="2" type="ORF">NGF19_25440</name>
</gene>
<evidence type="ECO:0000256" key="1">
    <source>
        <dbReference type="SAM" id="MobiDB-lite"/>
    </source>
</evidence>
<evidence type="ECO:0000313" key="3">
    <source>
        <dbReference type="Proteomes" id="UP001523219"/>
    </source>
</evidence>
<sequence>MIGVRLQTWPPGRAGRIGLLLGLVMLVTAHLAGSIHAASFGGPHSASADVDRSRPATADADHGFNPAPGHDHKADGHIDHAVDRPRDTVDGAVSEPGHDTPDTAPPTTARAEAAHAAWTLPPRLFPVPDGRATLALHCVLRQ</sequence>
<accession>A0ABT0ZKF8</accession>
<dbReference type="EMBL" id="JAMWMR010000029">
    <property type="protein sequence ID" value="MCN9244083.1"/>
    <property type="molecule type" value="Genomic_DNA"/>
</dbReference>
<dbReference type="RefSeq" id="WP_252427726.1">
    <property type="nucleotide sequence ID" value="NZ_JAMWMR010000029.1"/>
</dbReference>
<keyword evidence="3" id="KW-1185">Reference proteome</keyword>
<feature type="compositionally biased region" description="Basic and acidic residues" evidence="1">
    <location>
        <begin position="49"/>
        <end position="62"/>
    </location>
</feature>
<evidence type="ECO:0008006" key="4">
    <source>
        <dbReference type="Google" id="ProtNLM"/>
    </source>
</evidence>
<protein>
    <recommendedName>
        <fullName evidence="4">Secreted protein</fullName>
    </recommendedName>
</protein>
<evidence type="ECO:0000313" key="2">
    <source>
        <dbReference type="EMBL" id="MCN9244083.1"/>
    </source>
</evidence>
<comment type="caution">
    <text evidence="2">The sequence shown here is derived from an EMBL/GenBank/DDBJ whole genome shotgun (WGS) entry which is preliminary data.</text>
</comment>
<feature type="region of interest" description="Disordered" evidence="1">
    <location>
        <begin position="42"/>
        <end position="110"/>
    </location>
</feature>
<feature type="compositionally biased region" description="Basic and acidic residues" evidence="1">
    <location>
        <begin position="69"/>
        <end position="89"/>
    </location>
</feature>
<reference evidence="2 3" key="1">
    <citation type="submission" date="2022-05" db="EMBL/GenBank/DDBJ databases">
        <title>Streptomyces sp. nov. RY43-2 isolated from soil of a peat swamp forest.</title>
        <authorList>
            <person name="Kanchanasin P."/>
            <person name="Tanasupawat S."/>
            <person name="Phongsopitanun W."/>
        </authorList>
    </citation>
    <scope>NUCLEOTIDE SEQUENCE [LARGE SCALE GENOMIC DNA]</scope>
    <source>
        <strain evidence="2 3">RY43-2</strain>
    </source>
</reference>
<name>A0ABT0ZKF8_9ACTN</name>
<proteinExistence type="predicted"/>